<evidence type="ECO:0000256" key="7">
    <source>
        <dbReference type="ARBA" id="ARBA00023077"/>
    </source>
</evidence>
<dbReference type="InterPro" id="IPR036942">
    <property type="entry name" value="Beta-barrel_TonB_sf"/>
</dbReference>
<feature type="domain" description="TonB-dependent receptor plug" evidence="15">
    <location>
        <begin position="225"/>
        <end position="345"/>
    </location>
</feature>
<dbReference type="InterPro" id="IPR011662">
    <property type="entry name" value="Secretin/TonB_short_N"/>
</dbReference>
<evidence type="ECO:0000256" key="2">
    <source>
        <dbReference type="ARBA" id="ARBA00022448"/>
    </source>
</evidence>
<evidence type="ECO:0000313" key="16">
    <source>
        <dbReference type="EMBL" id="SMO38763.1"/>
    </source>
</evidence>
<evidence type="ECO:0000256" key="8">
    <source>
        <dbReference type="ARBA" id="ARBA00023136"/>
    </source>
</evidence>
<keyword evidence="4" id="KW-0406">Ion transport</keyword>
<accession>A0A521AV98</accession>
<dbReference type="Pfam" id="PF00593">
    <property type="entry name" value="TonB_dep_Rec_b-barrel"/>
    <property type="match status" value="1"/>
</dbReference>
<dbReference type="Gene3D" id="2.170.130.10">
    <property type="entry name" value="TonB-dependent receptor, plug domain"/>
    <property type="match status" value="1"/>
</dbReference>
<dbReference type="InterPro" id="IPR000531">
    <property type="entry name" value="Beta-barrel_TonB"/>
</dbReference>
<comment type="similarity">
    <text evidence="10 11">Belongs to the TonB-dependent receptor family.</text>
</comment>
<feature type="domain" description="Secretin/TonB short N-terminal" evidence="14">
    <location>
        <begin position="68"/>
        <end position="118"/>
    </location>
</feature>
<sequence>MKLKLLFRKSSRLIPINSPSRLSRLTSMLIIVSALLLSANAYSQSITLNSKNVSLESVLESVSKQAGYKVFYKQEQLAKANPVSVSFKKLSLNAALDQVFVNQPFTYAIANKTIVITEKQSPKKSSSAVIKRAISGIVTDDSKDPLPGATVREVGTNNVTITNAEGAFTLTVDEKAQIQISFVGFEARTITVGDQTAYNISLKAAASKLNEVVVSTGIFNKVDQSYTGASTTVTAKELELFGNRNLITSLRNVDPSFNIIESNLFGSDPNRLPELQIRGNSSLPNVNDLQNETRVALNTPLIILDGFETTLQKLLDMNSNEVESLTILKDAAATAIYGSRGANGVVVITSKAPKQGKLRVSYSANINVEAPDLSAYNLLNAKDKLALEETMGLYNNNSVATDLRIKRYYNYILNDINSGVDTYWLDIPLNTGVGQRHNLRLEGGDQKFRYSASVQLNDIQGVMKGSDRNTYNGTINLAYTHNKIRFSNNLMISDGNSANSPYGSFSDYVKLNPYWKAYDENGKALKFLGDYGNLDWQGRWGGTLPTNPLYNATLNVFDKTNTFDITNNTSIEFPIFKELIMRGSVGFTKGENESDRFRPADHTAFAAYTEADIFRKGDYNYGITNRLSYNAALNLSYNKTFGGKHTVFAGMDYSIRENQYSSYNFLTEGFNSSDFDIISMAQKYATGKPSGSEGLLRSVGFTGNANYSYDNRYFVDASYRIDGSSQFGANKRFAPFWAFGAGWNLHNESFLKDSKVINRLKLRGSLGITGSQNFSTYQALSSYRYFTDDRYFNWNGTYLLGLGNPDLKWQQTMKYDVGMDAEFLNTRLKLSADTYIQTTNGMISSVTLPASSGFNSYTENMGKVENRGYELRVTGVLIKNTVNKFQWSVSMGMNHNENKIVEISKALKDAQKKIEEQTLKDAQKNSSLLAAPSTTFKEGYSTSTIWVVPSLGIDPSTGNELYMGKDGLPTYTWKAADLVAVGSTDPTIWGNFSTRVMYKNLSLNMSFGYRLGAELYNQTLINKVENADIQYNVDSRVYYDRWKTLDDRAAFKGITPLTSGSATPKSSRFVQDERTLKCQSITAQYNLRSKFLSQSIGVNEMNFTASMSDPFYMSSIKQERGTSYPFSRQLSFSITTTF</sequence>
<keyword evidence="12" id="KW-0175">Coiled coil</keyword>
<keyword evidence="17" id="KW-1185">Reference proteome</keyword>
<dbReference type="SUPFAM" id="SSF49464">
    <property type="entry name" value="Carboxypeptidase regulatory domain-like"/>
    <property type="match status" value="1"/>
</dbReference>
<evidence type="ECO:0000256" key="5">
    <source>
        <dbReference type="ARBA" id="ARBA00022692"/>
    </source>
</evidence>
<comment type="subcellular location">
    <subcellularLocation>
        <location evidence="1 10">Cell outer membrane</location>
        <topology evidence="1 10">Multi-pass membrane protein</topology>
    </subcellularLocation>
</comment>
<keyword evidence="4" id="KW-0410">Iron transport</keyword>
<dbReference type="PROSITE" id="PS52016">
    <property type="entry name" value="TONB_DEPENDENT_REC_3"/>
    <property type="match status" value="1"/>
</dbReference>
<evidence type="ECO:0000313" key="17">
    <source>
        <dbReference type="Proteomes" id="UP000315971"/>
    </source>
</evidence>
<evidence type="ECO:0000256" key="12">
    <source>
        <dbReference type="SAM" id="Coils"/>
    </source>
</evidence>
<evidence type="ECO:0000256" key="1">
    <source>
        <dbReference type="ARBA" id="ARBA00004571"/>
    </source>
</evidence>
<evidence type="ECO:0000256" key="9">
    <source>
        <dbReference type="ARBA" id="ARBA00023237"/>
    </source>
</evidence>
<dbReference type="InterPro" id="IPR023996">
    <property type="entry name" value="TonB-dep_OMP_SusC/RagA"/>
</dbReference>
<dbReference type="NCBIfam" id="TIGR04056">
    <property type="entry name" value="OMP_RagA_SusC"/>
    <property type="match status" value="1"/>
</dbReference>
<organism evidence="16 17">
    <name type="scientific">Solitalea koreensis</name>
    <dbReference type="NCBI Taxonomy" id="543615"/>
    <lineage>
        <taxon>Bacteria</taxon>
        <taxon>Pseudomonadati</taxon>
        <taxon>Bacteroidota</taxon>
        <taxon>Sphingobacteriia</taxon>
        <taxon>Sphingobacteriales</taxon>
        <taxon>Sphingobacteriaceae</taxon>
        <taxon>Solitalea</taxon>
    </lineage>
</organism>
<protein>
    <submittedName>
        <fullName evidence="16">TonB-linked outer membrane protein, SusC/RagA family</fullName>
    </submittedName>
</protein>
<keyword evidence="5 10" id="KW-0812">Transmembrane</keyword>
<dbReference type="Pfam" id="PF07715">
    <property type="entry name" value="Plug"/>
    <property type="match status" value="1"/>
</dbReference>
<dbReference type="Gene3D" id="2.40.170.20">
    <property type="entry name" value="TonB-dependent receptor, beta-barrel domain"/>
    <property type="match status" value="1"/>
</dbReference>
<evidence type="ECO:0000259" key="15">
    <source>
        <dbReference type="Pfam" id="PF07715"/>
    </source>
</evidence>
<dbReference type="Gene3D" id="2.60.40.1120">
    <property type="entry name" value="Carboxypeptidase-like, regulatory domain"/>
    <property type="match status" value="1"/>
</dbReference>
<evidence type="ECO:0000259" key="13">
    <source>
        <dbReference type="Pfam" id="PF00593"/>
    </source>
</evidence>
<name>A0A521AV98_9SPHI</name>
<evidence type="ECO:0000256" key="4">
    <source>
        <dbReference type="ARBA" id="ARBA00022496"/>
    </source>
</evidence>
<keyword evidence="3 10" id="KW-1134">Transmembrane beta strand</keyword>
<feature type="coiled-coil region" evidence="12">
    <location>
        <begin position="893"/>
        <end position="920"/>
    </location>
</feature>
<dbReference type="NCBIfam" id="TIGR04057">
    <property type="entry name" value="SusC_RagA_signa"/>
    <property type="match status" value="1"/>
</dbReference>
<keyword evidence="9 10" id="KW-0998">Cell outer membrane</keyword>
<keyword evidence="2 10" id="KW-0813">Transport</keyword>
<dbReference type="Gene3D" id="3.55.50.30">
    <property type="match status" value="1"/>
</dbReference>
<dbReference type="InterPro" id="IPR008969">
    <property type="entry name" value="CarboxyPept-like_regulatory"/>
</dbReference>
<dbReference type="SUPFAM" id="SSF56935">
    <property type="entry name" value="Porins"/>
    <property type="match status" value="1"/>
</dbReference>
<dbReference type="InterPro" id="IPR037066">
    <property type="entry name" value="Plug_dom_sf"/>
</dbReference>
<evidence type="ECO:0000256" key="10">
    <source>
        <dbReference type="PROSITE-ProRule" id="PRU01360"/>
    </source>
</evidence>
<proteinExistence type="inferred from homology"/>
<dbReference type="InterPro" id="IPR023997">
    <property type="entry name" value="TonB-dep_OMP_SusC/RagA_CS"/>
</dbReference>
<keyword evidence="6" id="KW-0408">Iron</keyword>
<feature type="domain" description="TonB-dependent receptor-like beta-barrel" evidence="13">
    <location>
        <begin position="498"/>
        <end position="937"/>
    </location>
</feature>
<dbReference type="RefSeq" id="WP_142601064.1">
    <property type="nucleotide sequence ID" value="NZ_FXSZ01000001.1"/>
</dbReference>
<dbReference type="InterPro" id="IPR012910">
    <property type="entry name" value="Plug_dom"/>
</dbReference>
<dbReference type="AlphaFoldDB" id="A0A521AV98"/>
<evidence type="ECO:0000256" key="6">
    <source>
        <dbReference type="ARBA" id="ARBA00023004"/>
    </source>
</evidence>
<dbReference type="Proteomes" id="UP000315971">
    <property type="component" value="Unassembled WGS sequence"/>
</dbReference>
<evidence type="ECO:0000256" key="11">
    <source>
        <dbReference type="RuleBase" id="RU003357"/>
    </source>
</evidence>
<dbReference type="EMBL" id="FXSZ01000001">
    <property type="protein sequence ID" value="SMO38763.1"/>
    <property type="molecule type" value="Genomic_DNA"/>
</dbReference>
<evidence type="ECO:0000259" key="14">
    <source>
        <dbReference type="Pfam" id="PF07660"/>
    </source>
</evidence>
<dbReference type="Pfam" id="PF07660">
    <property type="entry name" value="STN"/>
    <property type="match status" value="1"/>
</dbReference>
<reference evidence="16 17" key="1">
    <citation type="submission" date="2017-05" db="EMBL/GenBank/DDBJ databases">
        <authorList>
            <person name="Varghese N."/>
            <person name="Submissions S."/>
        </authorList>
    </citation>
    <scope>NUCLEOTIDE SEQUENCE [LARGE SCALE GENOMIC DNA]</scope>
    <source>
        <strain evidence="16 17">DSM 21342</strain>
    </source>
</reference>
<keyword evidence="7 11" id="KW-0798">TonB box</keyword>
<evidence type="ECO:0000256" key="3">
    <source>
        <dbReference type="ARBA" id="ARBA00022452"/>
    </source>
</evidence>
<dbReference type="GO" id="GO:0009279">
    <property type="term" value="C:cell outer membrane"/>
    <property type="evidence" value="ECO:0007669"/>
    <property type="project" value="UniProtKB-SubCell"/>
</dbReference>
<gene>
    <name evidence="16" type="ORF">SAMN06265350_101443</name>
</gene>
<dbReference type="OrthoDB" id="1094723at2"/>
<dbReference type="GO" id="GO:0006826">
    <property type="term" value="P:iron ion transport"/>
    <property type="evidence" value="ECO:0007669"/>
    <property type="project" value="UniProtKB-KW"/>
</dbReference>
<dbReference type="Pfam" id="PF13715">
    <property type="entry name" value="CarbopepD_reg_2"/>
    <property type="match status" value="1"/>
</dbReference>
<dbReference type="InterPro" id="IPR039426">
    <property type="entry name" value="TonB-dep_rcpt-like"/>
</dbReference>
<keyword evidence="8 10" id="KW-0472">Membrane</keyword>